<comment type="caution">
    <text evidence="6">The sequence shown here is derived from an EMBL/GenBank/DDBJ whole genome shotgun (WGS) entry which is preliminary data.</text>
</comment>
<proteinExistence type="inferred from homology"/>
<evidence type="ECO:0000256" key="1">
    <source>
        <dbReference type="ARBA" id="ARBA00009437"/>
    </source>
</evidence>
<dbReference type="PROSITE" id="PS50931">
    <property type="entry name" value="HTH_LYSR"/>
    <property type="match status" value="1"/>
</dbReference>
<dbReference type="InterPro" id="IPR036390">
    <property type="entry name" value="WH_DNA-bd_sf"/>
</dbReference>
<dbReference type="SUPFAM" id="SSF46785">
    <property type="entry name" value="Winged helix' DNA-binding domain"/>
    <property type="match status" value="1"/>
</dbReference>
<dbReference type="Pfam" id="PF03466">
    <property type="entry name" value="LysR_substrate"/>
    <property type="match status" value="1"/>
</dbReference>
<dbReference type="GO" id="GO:0003700">
    <property type="term" value="F:DNA-binding transcription factor activity"/>
    <property type="evidence" value="ECO:0007669"/>
    <property type="project" value="InterPro"/>
</dbReference>
<comment type="similarity">
    <text evidence="1">Belongs to the LysR transcriptional regulatory family.</text>
</comment>
<dbReference type="InterPro" id="IPR005119">
    <property type="entry name" value="LysR_subst-bd"/>
</dbReference>
<dbReference type="RefSeq" id="WP_151865870.1">
    <property type="nucleotide sequence ID" value="NZ_WBZB01000024.1"/>
</dbReference>
<evidence type="ECO:0000256" key="3">
    <source>
        <dbReference type="ARBA" id="ARBA00023125"/>
    </source>
</evidence>
<keyword evidence="2" id="KW-0805">Transcription regulation</keyword>
<evidence type="ECO:0000259" key="5">
    <source>
        <dbReference type="PROSITE" id="PS50931"/>
    </source>
</evidence>
<accession>A0A833HNX8</accession>
<name>A0A833HNX8_9FIRM</name>
<dbReference type="InterPro" id="IPR000847">
    <property type="entry name" value="LysR_HTH_N"/>
</dbReference>
<dbReference type="SUPFAM" id="SSF53850">
    <property type="entry name" value="Periplasmic binding protein-like II"/>
    <property type="match status" value="1"/>
</dbReference>
<evidence type="ECO:0000313" key="7">
    <source>
        <dbReference type="Proteomes" id="UP000465601"/>
    </source>
</evidence>
<keyword evidence="7" id="KW-1185">Reference proteome</keyword>
<sequence length="296" mass="33808">MDIRFELYKTFYYVAKELSFSKAAEALFISQSAVSQAIKALEEALDCKLFNRHTKRVKLTKEGKVLFNHVEQALNFLKRGEDSISSMKDLTQGELWIGASDTICKYYLIPHLEKFHKLYPGIKIKITSRTSPVCMDLLIKGNIDLAVVNIPEGFVDKNLKIHGVKNIQDKFIVGKKYRALAQRELTLRELSQYPILMLEKNSTTRKFFNDYLLNNDVKLEPEIELSSIELMVELTKIGLGVSFAVEEVVREDLINEELYEIKVKEAIPSRSMAILTNVTIPDSHAATKFIEVIEAN</sequence>
<dbReference type="PANTHER" id="PTHR30126">
    <property type="entry name" value="HTH-TYPE TRANSCRIPTIONAL REGULATOR"/>
    <property type="match status" value="1"/>
</dbReference>
<dbReference type="InterPro" id="IPR036388">
    <property type="entry name" value="WH-like_DNA-bd_sf"/>
</dbReference>
<organism evidence="6 7">
    <name type="scientific">Alkaliphilus serpentinus</name>
    <dbReference type="NCBI Taxonomy" id="1482731"/>
    <lineage>
        <taxon>Bacteria</taxon>
        <taxon>Bacillati</taxon>
        <taxon>Bacillota</taxon>
        <taxon>Clostridia</taxon>
        <taxon>Peptostreptococcales</taxon>
        <taxon>Natronincolaceae</taxon>
        <taxon>Alkaliphilus</taxon>
    </lineage>
</organism>
<gene>
    <name evidence="6" type="ORF">F8153_08210</name>
</gene>
<reference evidence="6 7" key="1">
    <citation type="submission" date="2019-10" db="EMBL/GenBank/DDBJ databases">
        <title>Alkaliphilus serpentinus sp. nov. and Alkaliphilus pronyensis sp. nov., two novel anaerobic alkaliphilic species isolated from the serpentinized-hosted hydrothermal field of the Prony Bay (New Caledonia).</title>
        <authorList>
            <person name="Postec A."/>
        </authorList>
    </citation>
    <scope>NUCLEOTIDE SEQUENCE [LARGE SCALE GENOMIC DNA]</scope>
    <source>
        <strain evidence="6 7">LacT</strain>
    </source>
</reference>
<dbReference type="CDD" id="cd05466">
    <property type="entry name" value="PBP2_LTTR_substrate"/>
    <property type="match status" value="1"/>
</dbReference>
<dbReference type="AlphaFoldDB" id="A0A833HNX8"/>
<dbReference type="Gene3D" id="3.40.190.290">
    <property type="match status" value="1"/>
</dbReference>
<evidence type="ECO:0000313" key="6">
    <source>
        <dbReference type="EMBL" id="KAB3530062.1"/>
    </source>
</evidence>
<dbReference type="EMBL" id="WBZB01000024">
    <property type="protein sequence ID" value="KAB3530062.1"/>
    <property type="molecule type" value="Genomic_DNA"/>
</dbReference>
<evidence type="ECO:0000256" key="2">
    <source>
        <dbReference type="ARBA" id="ARBA00023015"/>
    </source>
</evidence>
<dbReference type="Pfam" id="PF00126">
    <property type="entry name" value="HTH_1"/>
    <property type="match status" value="1"/>
</dbReference>
<feature type="domain" description="HTH lysR-type" evidence="5">
    <location>
        <begin position="1"/>
        <end position="60"/>
    </location>
</feature>
<dbReference type="Gene3D" id="1.10.10.10">
    <property type="entry name" value="Winged helix-like DNA-binding domain superfamily/Winged helix DNA-binding domain"/>
    <property type="match status" value="1"/>
</dbReference>
<dbReference type="FunFam" id="1.10.10.10:FF:000001">
    <property type="entry name" value="LysR family transcriptional regulator"/>
    <property type="match status" value="1"/>
</dbReference>
<dbReference type="PRINTS" id="PR00039">
    <property type="entry name" value="HTHLYSR"/>
</dbReference>
<dbReference type="Proteomes" id="UP000465601">
    <property type="component" value="Unassembled WGS sequence"/>
</dbReference>
<keyword evidence="3" id="KW-0238">DNA-binding</keyword>
<keyword evidence="4" id="KW-0804">Transcription</keyword>
<dbReference type="GO" id="GO:0000976">
    <property type="term" value="F:transcription cis-regulatory region binding"/>
    <property type="evidence" value="ECO:0007669"/>
    <property type="project" value="TreeGrafter"/>
</dbReference>
<dbReference type="OrthoDB" id="9778774at2"/>
<evidence type="ECO:0000256" key="4">
    <source>
        <dbReference type="ARBA" id="ARBA00023163"/>
    </source>
</evidence>
<protein>
    <submittedName>
        <fullName evidence="6">LysR family transcriptional regulator</fullName>
    </submittedName>
</protein>
<dbReference type="PANTHER" id="PTHR30126:SF64">
    <property type="entry name" value="HTH-TYPE TRANSCRIPTIONAL REGULATOR CITR"/>
    <property type="match status" value="1"/>
</dbReference>